<feature type="compositionally biased region" description="Polar residues" evidence="1">
    <location>
        <begin position="210"/>
        <end position="223"/>
    </location>
</feature>
<evidence type="ECO:0000313" key="3">
    <source>
        <dbReference type="Proteomes" id="UP000292702"/>
    </source>
</evidence>
<proteinExistence type="predicted"/>
<feature type="compositionally biased region" description="Polar residues" evidence="1">
    <location>
        <begin position="164"/>
        <end position="174"/>
    </location>
</feature>
<gene>
    <name evidence="2" type="ORF">EIP91_001150</name>
</gene>
<feature type="region of interest" description="Disordered" evidence="1">
    <location>
        <begin position="210"/>
        <end position="243"/>
    </location>
</feature>
<feature type="region of interest" description="Disordered" evidence="1">
    <location>
        <begin position="259"/>
        <end position="295"/>
    </location>
</feature>
<sequence length="414" mass="45136">MRRGILRKTYSSSTSSSDLDTQDTFDTTIYSGDMSIPSSPISQSHKNAKRVKFEFEDKVIVYWPKSSKFFDAPPCQQRARFDLHELDLEDLVRYKQYTDKKASDAAALLAAVAVEDLHEDKAFCYDCGGEGDDEDDEENGGAMLLREELLVARPSNPSPGASHCTLSGSDTDTGPTFPFVPLSRTIGEDIFAIPSGDETDDSRTSSILSFRGSVNSDSETSLETHGRGASHAEGTADNGYVAKPKNPLRFTGFNKPTLVSLSDSEEDTPAMPGPSSRSLQRSPKYRNGEALRKAASRMAQISFPGPSGMAMGSNNMPRASSSCPLMSMPPPTHIRRKGKYPTTLALNPGMPRPSHLPAMPMSAEPSRAPDAMTAAQSLEAEQERLRVLRYAPVREGKKAPWAKVTDQSKLGRLF</sequence>
<reference evidence="2 3" key="1">
    <citation type="submission" date="2018-11" db="EMBL/GenBank/DDBJ databases">
        <title>Genome assembly of Steccherinum ochraceum LE-BIN_3174, the white-rot fungus of the Steccherinaceae family (The Residual Polyporoid clade, Polyporales, Basidiomycota).</title>
        <authorList>
            <person name="Fedorova T.V."/>
            <person name="Glazunova O.A."/>
            <person name="Landesman E.O."/>
            <person name="Moiseenko K.V."/>
            <person name="Psurtseva N.V."/>
            <person name="Savinova O.S."/>
            <person name="Shakhova N.V."/>
            <person name="Tyazhelova T.V."/>
            <person name="Vasina D.V."/>
        </authorList>
    </citation>
    <scope>NUCLEOTIDE SEQUENCE [LARGE SCALE GENOMIC DNA]</scope>
    <source>
        <strain evidence="2 3">LE-BIN_3174</strain>
    </source>
</reference>
<accession>A0A4R0RIH1</accession>
<dbReference type="Proteomes" id="UP000292702">
    <property type="component" value="Unassembled WGS sequence"/>
</dbReference>
<comment type="caution">
    <text evidence="2">The sequence shown here is derived from an EMBL/GenBank/DDBJ whole genome shotgun (WGS) entry which is preliminary data.</text>
</comment>
<evidence type="ECO:0000256" key="1">
    <source>
        <dbReference type="SAM" id="MobiDB-lite"/>
    </source>
</evidence>
<organism evidence="2 3">
    <name type="scientific">Steccherinum ochraceum</name>
    <dbReference type="NCBI Taxonomy" id="92696"/>
    <lineage>
        <taxon>Eukaryota</taxon>
        <taxon>Fungi</taxon>
        <taxon>Dikarya</taxon>
        <taxon>Basidiomycota</taxon>
        <taxon>Agaricomycotina</taxon>
        <taxon>Agaricomycetes</taxon>
        <taxon>Polyporales</taxon>
        <taxon>Steccherinaceae</taxon>
        <taxon>Steccherinum</taxon>
    </lineage>
</organism>
<keyword evidence="3" id="KW-1185">Reference proteome</keyword>
<feature type="region of interest" description="Disordered" evidence="1">
    <location>
        <begin position="155"/>
        <end position="175"/>
    </location>
</feature>
<evidence type="ECO:0000313" key="2">
    <source>
        <dbReference type="EMBL" id="TCD66593.1"/>
    </source>
</evidence>
<name>A0A4R0RIH1_9APHY</name>
<feature type="region of interest" description="Disordered" evidence="1">
    <location>
        <begin position="1"/>
        <end position="22"/>
    </location>
</feature>
<dbReference type="EMBL" id="RWJN01000129">
    <property type="protein sequence ID" value="TCD66593.1"/>
    <property type="molecule type" value="Genomic_DNA"/>
</dbReference>
<protein>
    <submittedName>
        <fullName evidence="2">Uncharacterized protein</fullName>
    </submittedName>
</protein>
<dbReference type="AlphaFoldDB" id="A0A4R0RIH1"/>
<feature type="compositionally biased region" description="Low complexity" evidence="1">
    <location>
        <begin position="9"/>
        <end position="22"/>
    </location>
</feature>